<feature type="compositionally biased region" description="Low complexity" evidence="4">
    <location>
        <begin position="8"/>
        <end position="24"/>
    </location>
</feature>
<dbReference type="Proteomes" id="UP001342314">
    <property type="component" value="Unassembled WGS sequence"/>
</dbReference>
<feature type="compositionally biased region" description="Low complexity" evidence="4">
    <location>
        <begin position="38"/>
        <end position="61"/>
    </location>
</feature>
<keyword evidence="7" id="KW-1185">Reference proteome</keyword>
<protein>
    <recommendedName>
        <fullName evidence="5">NOT2/NOT3/NOT5 C-terminal domain-containing protein</fullName>
    </recommendedName>
</protein>
<dbReference type="InterPro" id="IPR007282">
    <property type="entry name" value="NOT2/3/5_C"/>
</dbReference>
<dbReference type="EMBL" id="BQKY01000012">
    <property type="protein sequence ID" value="GJN92820.1"/>
    <property type="molecule type" value="Genomic_DNA"/>
</dbReference>
<dbReference type="FunFam" id="2.30.30.1020:FF:000009">
    <property type="entry name" value="Related to CDC36-transcription factor"/>
    <property type="match status" value="1"/>
</dbReference>
<dbReference type="PANTHER" id="PTHR23326">
    <property type="entry name" value="CCR4 NOT-RELATED"/>
    <property type="match status" value="1"/>
</dbReference>
<comment type="caution">
    <text evidence="6">The sequence shown here is derived from an EMBL/GenBank/DDBJ whole genome shotgun (WGS) entry which is preliminary data.</text>
</comment>
<evidence type="ECO:0000313" key="6">
    <source>
        <dbReference type="EMBL" id="GJN92820.1"/>
    </source>
</evidence>
<evidence type="ECO:0000256" key="1">
    <source>
        <dbReference type="ARBA" id="ARBA00007682"/>
    </source>
</evidence>
<dbReference type="GO" id="GO:0006355">
    <property type="term" value="P:regulation of DNA-templated transcription"/>
    <property type="evidence" value="ECO:0007669"/>
    <property type="project" value="InterPro"/>
</dbReference>
<evidence type="ECO:0000256" key="2">
    <source>
        <dbReference type="ARBA" id="ARBA00023015"/>
    </source>
</evidence>
<dbReference type="Gene3D" id="2.30.30.1020">
    <property type="entry name" value="CCR4-NOT complex subunit 2/3/5, C-terminal domain"/>
    <property type="match status" value="1"/>
</dbReference>
<dbReference type="GO" id="GO:0030015">
    <property type="term" value="C:CCR4-NOT core complex"/>
    <property type="evidence" value="ECO:0007669"/>
    <property type="project" value="InterPro"/>
</dbReference>
<feature type="compositionally biased region" description="Low complexity" evidence="4">
    <location>
        <begin position="83"/>
        <end position="94"/>
    </location>
</feature>
<comment type="similarity">
    <text evidence="1">Belongs to the CNOT2/3/5 family.</text>
</comment>
<feature type="domain" description="NOT2/NOT3/NOT5 C-terminal" evidence="5">
    <location>
        <begin position="366"/>
        <end position="490"/>
    </location>
</feature>
<feature type="region of interest" description="Disordered" evidence="4">
    <location>
        <begin position="1"/>
        <end position="61"/>
    </location>
</feature>
<dbReference type="GO" id="GO:0000289">
    <property type="term" value="P:nuclear-transcribed mRNA poly(A) tail shortening"/>
    <property type="evidence" value="ECO:0007669"/>
    <property type="project" value="UniProtKB-ARBA"/>
</dbReference>
<dbReference type="AlphaFoldDB" id="A0AAV5GTJ6"/>
<evidence type="ECO:0000259" key="5">
    <source>
        <dbReference type="Pfam" id="PF04153"/>
    </source>
</evidence>
<organism evidence="6 7">
    <name type="scientific">Rhodotorula paludigena</name>
    <dbReference type="NCBI Taxonomy" id="86838"/>
    <lineage>
        <taxon>Eukaryota</taxon>
        <taxon>Fungi</taxon>
        <taxon>Dikarya</taxon>
        <taxon>Basidiomycota</taxon>
        <taxon>Pucciniomycotina</taxon>
        <taxon>Microbotryomycetes</taxon>
        <taxon>Sporidiobolales</taxon>
        <taxon>Sporidiobolaceae</taxon>
        <taxon>Rhodotorula</taxon>
    </lineage>
</organism>
<accession>A0AAV5GTJ6</accession>
<evidence type="ECO:0000256" key="3">
    <source>
        <dbReference type="ARBA" id="ARBA00023163"/>
    </source>
</evidence>
<gene>
    <name evidence="6" type="ORF">Rhopal_005858-T1</name>
</gene>
<name>A0AAV5GTJ6_9BASI</name>
<dbReference type="InterPro" id="IPR040168">
    <property type="entry name" value="Not2/3/5"/>
</dbReference>
<evidence type="ECO:0000256" key="4">
    <source>
        <dbReference type="SAM" id="MobiDB-lite"/>
    </source>
</evidence>
<proteinExistence type="inferred from homology"/>
<dbReference type="InterPro" id="IPR038635">
    <property type="entry name" value="CCR4-NOT_su2/3/5_C_sf"/>
</dbReference>
<keyword evidence="3" id="KW-0804">Transcription</keyword>
<dbReference type="Pfam" id="PF04153">
    <property type="entry name" value="NOT2_3_5_C"/>
    <property type="match status" value="1"/>
</dbReference>
<sequence>MRAPYPFGAAAAAALSPQQGAALPHGQSEASLDPSDFPALGSAGAPSAPGQPSSAAASLLSSYASQAGQSSINGAAPGLLSPGAAGAPGAPVPGNGAGAPGQPGQRRDFSSHDDFPALGGAFAGAAGGPPQLPPGMGAAPGPGAPGDLAGLAAGINGLSLAAAAAAQQAGRAVASPGGQEQASALAALQAQQQHRANLLGSMNGQRNASGAGFQSDKQQTPTYPAGLLPNGTPGAASSASSPLPPSSNAPSSADQPHPQQQQLRTPPNPAAAAAAAGALLAAAAVGAGGPFASAANAALPPPTAGVTTGQVPQTAAQQVLFSPADRYGLLGLLHVIKTSDPDTSMLALGTDLTNLGLDLGSSENLYSTFITPWADSKAAQVLNIEPEFHLPSCYNVQPPPANTKIGNFSDETLFFIFYSQPRDMMQEMAAHELYKHNWRYHKELRLWLTKEAGTEPVQKTATFERGSYIFFDPVLWERVRKDYVLFFDQLETIPASSRRLA</sequence>
<feature type="compositionally biased region" description="Basic and acidic residues" evidence="4">
    <location>
        <begin position="105"/>
        <end position="115"/>
    </location>
</feature>
<evidence type="ECO:0000313" key="7">
    <source>
        <dbReference type="Proteomes" id="UP001342314"/>
    </source>
</evidence>
<reference evidence="6 7" key="1">
    <citation type="submission" date="2021-12" db="EMBL/GenBank/DDBJ databases">
        <title>High titer production of polyol ester of fatty acids by Rhodotorula paludigena BS15 towards product separation-free biomass refinery.</title>
        <authorList>
            <person name="Mano J."/>
            <person name="Ono H."/>
            <person name="Tanaka T."/>
            <person name="Naito K."/>
            <person name="Sushida H."/>
            <person name="Ike M."/>
            <person name="Tokuyasu K."/>
            <person name="Kitaoka M."/>
        </authorList>
    </citation>
    <scope>NUCLEOTIDE SEQUENCE [LARGE SCALE GENOMIC DNA]</scope>
    <source>
        <strain evidence="6 7">BS15</strain>
    </source>
</reference>
<keyword evidence="2" id="KW-0805">Transcription regulation</keyword>
<feature type="region of interest" description="Disordered" evidence="4">
    <location>
        <begin position="201"/>
        <end position="271"/>
    </location>
</feature>
<feature type="region of interest" description="Disordered" evidence="4">
    <location>
        <begin position="83"/>
        <end position="141"/>
    </location>
</feature>